<proteinExistence type="predicted"/>
<dbReference type="InterPro" id="IPR014529">
    <property type="entry name" value="UCP026631"/>
</dbReference>
<dbReference type="Pfam" id="PF03703">
    <property type="entry name" value="bPH_2"/>
    <property type="match status" value="3"/>
</dbReference>
<protein>
    <submittedName>
        <fullName evidence="4">PH domain-containing protein</fullName>
    </submittedName>
</protein>
<keyword evidence="2" id="KW-1133">Transmembrane helix</keyword>
<feature type="domain" description="YdbS-like PH" evidence="3">
    <location>
        <begin position="236"/>
        <end position="292"/>
    </location>
</feature>
<keyword evidence="2" id="KW-0472">Membrane</keyword>
<feature type="region of interest" description="Disordered" evidence="1">
    <location>
        <begin position="329"/>
        <end position="350"/>
    </location>
</feature>
<evidence type="ECO:0000313" key="5">
    <source>
        <dbReference type="Proteomes" id="UP000823858"/>
    </source>
</evidence>
<feature type="transmembrane region" description="Helical" evidence="2">
    <location>
        <begin position="212"/>
        <end position="230"/>
    </location>
</feature>
<evidence type="ECO:0000259" key="3">
    <source>
        <dbReference type="Pfam" id="PF03703"/>
    </source>
</evidence>
<dbReference type="Proteomes" id="UP000823858">
    <property type="component" value="Unassembled WGS sequence"/>
</dbReference>
<name>A0A9D2QEN7_9CORY</name>
<evidence type="ECO:0000313" key="4">
    <source>
        <dbReference type="EMBL" id="HJC86206.1"/>
    </source>
</evidence>
<gene>
    <name evidence="4" type="ORF">H9751_11865</name>
</gene>
<dbReference type="EMBL" id="DWVP01000024">
    <property type="protein sequence ID" value="HJC86206.1"/>
    <property type="molecule type" value="Genomic_DNA"/>
</dbReference>
<feature type="transmembrane region" description="Helical" evidence="2">
    <location>
        <begin position="32"/>
        <end position="56"/>
    </location>
</feature>
<feature type="transmembrane region" description="Helical" evidence="2">
    <location>
        <begin position="186"/>
        <end position="206"/>
    </location>
</feature>
<evidence type="ECO:0000256" key="1">
    <source>
        <dbReference type="SAM" id="MobiDB-lite"/>
    </source>
</evidence>
<dbReference type="PANTHER" id="PTHR34473:SF3">
    <property type="entry name" value="TRANSMEMBRANE PROTEIN-RELATED"/>
    <property type="match status" value="1"/>
</dbReference>
<sequence length="474" mass="50210">MWAVVIGVVAVVMFQQSDLILSAWEALGRSSLPSVLVVGGIVAIFPVAFALGWLVSLPWWRAAGYRVTGEEIAVRRGVISRQLRTARFDRVHAIDLVEPLAARLFRLAGVSVETAGGSDSAVTVEYLPRADAEELRASLLHLVNGTPDDADDRREGTGGTGGTAGTVDTADPAAVIVAPIPISRSIAAAALSGATVGVLIAVVVAVATPAGLALLVPVAIGVVPWLWGILNTSWRFTARLSGDVLGVTFGLTERRRQSVPLGRIHAVEVSQPIIWRLLGWWKVKVDIAGYGAEDGKSGSTTTLLPVGDLNQTLRVLTLLAPLSASQVTDLAHPEGMRENPGSETGGVSGAGETSEIVVYRSPDSARWVSPVDRTRQGMTLVAEHTEPTQPTQPQWQAVISHHGRLRRVVSVIAPAHIQELSLRRGPLQQLLGLSGVQLDLVPGPVTMTGRDLVAADAVDLVTRLRSRVLPGRTN</sequence>
<feature type="domain" description="YdbS-like PH" evidence="3">
    <location>
        <begin position="60"/>
        <end position="138"/>
    </location>
</feature>
<dbReference type="PIRSF" id="PIRSF026631">
    <property type="entry name" value="UCP026631"/>
    <property type="match status" value="1"/>
</dbReference>
<feature type="region of interest" description="Disordered" evidence="1">
    <location>
        <begin position="145"/>
        <end position="165"/>
    </location>
</feature>
<evidence type="ECO:0000256" key="2">
    <source>
        <dbReference type="SAM" id="Phobius"/>
    </source>
</evidence>
<reference evidence="4" key="2">
    <citation type="submission" date="2021-04" db="EMBL/GenBank/DDBJ databases">
        <authorList>
            <person name="Gilroy R."/>
        </authorList>
    </citation>
    <scope>NUCLEOTIDE SEQUENCE</scope>
    <source>
        <strain evidence="4">ChiHjej13B12-4958</strain>
    </source>
</reference>
<dbReference type="AlphaFoldDB" id="A0A9D2QEN7"/>
<keyword evidence="2" id="KW-0812">Transmembrane</keyword>
<comment type="caution">
    <text evidence="4">The sequence shown here is derived from an EMBL/GenBank/DDBJ whole genome shotgun (WGS) entry which is preliminary data.</text>
</comment>
<reference evidence="4" key="1">
    <citation type="journal article" date="2021" name="PeerJ">
        <title>Extensive microbial diversity within the chicken gut microbiome revealed by metagenomics and culture.</title>
        <authorList>
            <person name="Gilroy R."/>
            <person name="Ravi A."/>
            <person name="Getino M."/>
            <person name="Pursley I."/>
            <person name="Horton D.L."/>
            <person name="Alikhan N.F."/>
            <person name="Baker D."/>
            <person name="Gharbi K."/>
            <person name="Hall N."/>
            <person name="Watson M."/>
            <person name="Adriaenssens E.M."/>
            <person name="Foster-Nyarko E."/>
            <person name="Jarju S."/>
            <person name="Secka A."/>
            <person name="Antonio M."/>
            <person name="Oren A."/>
            <person name="Chaudhuri R.R."/>
            <person name="La Ragione R."/>
            <person name="Hildebrand F."/>
            <person name="Pallen M.J."/>
        </authorList>
    </citation>
    <scope>NUCLEOTIDE SEQUENCE</scope>
    <source>
        <strain evidence="4">ChiHjej13B12-4958</strain>
    </source>
</reference>
<feature type="domain" description="YdbS-like PH" evidence="3">
    <location>
        <begin position="397"/>
        <end position="453"/>
    </location>
</feature>
<organism evidence="4 5">
    <name type="scientific">Candidatus Corynebacterium faecigallinarum</name>
    <dbReference type="NCBI Taxonomy" id="2838528"/>
    <lineage>
        <taxon>Bacteria</taxon>
        <taxon>Bacillati</taxon>
        <taxon>Actinomycetota</taxon>
        <taxon>Actinomycetes</taxon>
        <taxon>Mycobacteriales</taxon>
        <taxon>Corynebacteriaceae</taxon>
        <taxon>Corynebacterium</taxon>
    </lineage>
</organism>
<dbReference type="PANTHER" id="PTHR34473">
    <property type="entry name" value="UPF0699 TRANSMEMBRANE PROTEIN YDBS"/>
    <property type="match status" value="1"/>
</dbReference>
<dbReference type="InterPro" id="IPR005182">
    <property type="entry name" value="YdbS-like_PH"/>
</dbReference>
<accession>A0A9D2QEN7</accession>